<comment type="caution">
    <text evidence="1">The sequence shown here is derived from an EMBL/GenBank/DDBJ whole genome shotgun (WGS) entry which is preliminary data.</text>
</comment>
<name>A0AAV4I3Q5_9GAST</name>
<gene>
    <name evidence="1" type="ORF">ElyMa_002907200</name>
</gene>
<dbReference type="AlphaFoldDB" id="A0AAV4I3Q5"/>
<evidence type="ECO:0000313" key="2">
    <source>
        <dbReference type="Proteomes" id="UP000762676"/>
    </source>
</evidence>
<evidence type="ECO:0000313" key="1">
    <source>
        <dbReference type="EMBL" id="GFS04193.1"/>
    </source>
</evidence>
<dbReference type="EMBL" id="BMAT01006001">
    <property type="protein sequence ID" value="GFS04193.1"/>
    <property type="molecule type" value="Genomic_DNA"/>
</dbReference>
<proteinExistence type="predicted"/>
<reference evidence="1 2" key="1">
    <citation type="journal article" date="2021" name="Elife">
        <title>Chloroplast acquisition without the gene transfer in kleptoplastic sea slugs, Plakobranchus ocellatus.</title>
        <authorList>
            <person name="Maeda T."/>
            <person name="Takahashi S."/>
            <person name="Yoshida T."/>
            <person name="Shimamura S."/>
            <person name="Takaki Y."/>
            <person name="Nagai Y."/>
            <person name="Toyoda A."/>
            <person name="Suzuki Y."/>
            <person name="Arimoto A."/>
            <person name="Ishii H."/>
            <person name="Satoh N."/>
            <person name="Nishiyama T."/>
            <person name="Hasebe M."/>
            <person name="Maruyama T."/>
            <person name="Minagawa J."/>
            <person name="Obokata J."/>
            <person name="Shigenobu S."/>
        </authorList>
    </citation>
    <scope>NUCLEOTIDE SEQUENCE [LARGE SCALE GENOMIC DNA]</scope>
</reference>
<organism evidence="1 2">
    <name type="scientific">Elysia marginata</name>
    <dbReference type="NCBI Taxonomy" id="1093978"/>
    <lineage>
        <taxon>Eukaryota</taxon>
        <taxon>Metazoa</taxon>
        <taxon>Spiralia</taxon>
        <taxon>Lophotrochozoa</taxon>
        <taxon>Mollusca</taxon>
        <taxon>Gastropoda</taxon>
        <taxon>Heterobranchia</taxon>
        <taxon>Euthyneura</taxon>
        <taxon>Panpulmonata</taxon>
        <taxon>Sacoglossa</taxon>
        <taxon>Placobranchoidea</taxon>
        <taxon>Plakobranchidae</taxon>
        <taxon>Elysia</taxon>
    </lineage>
</organism>
<protein>
    <submittedName>
        <fullName evidence="1">Uncharacterized protein</fullName>
    </submittedName>
</protein>
<accession>A0AAV4I3Q5</accession>
<keyword evidence="2" id="KW-1185">Reference proteome</keyword>
<sequence length="120" mass="13913">MQEGLGLNHSHFKKNDPYYQLTHREQVTIFRLRTGHNRLKQHLWDKLKIDTQSNALAALGQKNRTLTLQFCITQGTLRRQIWADPTARNSMVTWGPAAHCYLYPFVGESGESTRRTKIGF</sequence>
<dbReference type="Proteomes" id="UP000762676">
    <property type="component" value="Unassembled WGS sequence"/>
</dbReference>